<dbReference type="Proteomes" id="UP000015104">
    <property type="component" value="Unassembled WGS sequence"/>
</dbReference>
<name>T1KGY6_TETUR</name>
<dbReference type="EnsemblMetazoa" id="tetur11g02470.1">
    <property type="protein sequence ID" value="tetur11g02470.1"/>
    <property type="gene ID" value="tetur11g02470"/>
</dbReference>
<protein>
    <submittedName>
        <fullName evidence="1">Uncharacterized protein</fullName>
    </submittedName>
</protein>
<accession>T1KGY6</accession>
<keyword evidence="2" id="KW-1185">Reference proteome</keyword>
<sequence length="30" mass="3579">MVKHQVDHDVNAIYEDKMVTMIIIFDDEKT</sequence>
<dbReference type="EMBL" id="CAEY01000073">
    <property type="status" value="NOT_ANNOTATED_CDS"/>
    <property type="molecule type" value="Genomic_DNA"/>
</dbReference>
<reference evidence="1" key="2">
    <citation type="submission" date="2015-06" db="UniProtKB">
        <authorList>
            <consortium name="EnsemblMetazoa"/>
        </authorList>
    </citation>
    <scope>IDENTIFICATION</scope>
</reference>
<proteinExistence type="predicted"/>
<evidence type="ECO:0000313" key="2">
    <source>
        <dbReference type="Proteomes" id="UP000015104"/>
    </source>
</evidence>
<organism evidence="1 2">
    <name type="scientific">Tetranychus urticae</name>
    <name type="common">Two-spotted spider mite</name>
    <dbReference type="NCBI Taxonomy" id="32264"/>
    <lineage>
        <taxon>Eukaryota</taxon>
        <taxon>Metazoa</taxon>
        <taxon>Ecdysozoa</taxon>
        <taxon>Arthropoda</taxon>
        <taxon>Chelicerata</taxon>
        <taxon>Arachnida</taxon>
        <taxon>Acari</taxon>
        <taxon>Acariformes</taxon>
        <taxon>Trombidiformes</taxon>
        <taxon>Prostigmata</taxon>
        <taxon>Eleutherengona</taxon>
        <taxon>Raphignathae</taxon>
        <taxon>Tetranychoidea</taxon>
        <taxon>Tetranychidae</taxon>
        <taxon>Tetranychus</taxon>
    </lineage>
</organism>
<reference evidence="2" key="1">
    <citation type="submission" date="2011-08" db="EMBL/GenBank/DDBJ databases">
        <authorList>
            <person name="Rombauts S."/>
        </authorList>
    </citation>
    <scope>NUCLEOTIDE SEQUENCE</scope>
    <source>
        <strain evidence="2">London</strain>
    </source>
</reference>
<dbReference type="HOGENOM" id="CLU_3406794_0_0_1"/>
<dbReference type="AlphaFoldDB" id="T1KGY6"/>
<evidence type="ECO:0000313" key="1">
    <source>
        <dbReference type="EnsemblMetazoa" id="tetur11g02470.1"/>
    </source>
</evidence>